<gene>
    <name evidence="1" type="ORF">CI1B_86070</name>
</gene>
<comment type="caution">
    <text evidence="1">The sequence shown here is derived from an EMBL/GenBank/DDBJ whole genome shotgun (WGS) entry which is preliminary data.</text>
</comment>
<proteinExistence type="predicted"/>
<sequence length="84" mass="8795">MRRAEIPCGGVRPRSAPAGRRIIAQEESQAISIMYESAGAARAAPNRPGGGAPVVIKASMNQAASACCSAIAWSRVWKAMAVWL</sequence>
<reference evidence="1" key="1">
    <citation type="submission" date="2019-02" db="EMBL/GenBank/DDBJ databases">
        <authorList>
            <person name="Pothier F.J."/>
        </authorList>
    </citation>
    <scope>NUCLEOTIDE SEQUENCE</scope>
    <source>
        <strain evidence="1">CI-1B</strain>
    </source>
</reference>
<evidence type="ECO:0000313" key="2">
    <source>
        <dbReference type="Proteomes" id="UP000328092"/>
    </source>
</evidence>
<accession>A0A508U2A1</accession>
<dbReference type="AlphaFoldDB" id="A0A508U2A1"/>
<keyword evidence="2" id="KW-1185">Reference proteome</keyword>
<dbReference type="Proteomes" id="UP000328092">
    <property type="component" value="Unassembled WGS sequence"/>
</dbReference>
<evidence type="ECO:0000313" key="1">
    <source>
        <dbReference type="EMBL" id="VIO80917.1"/>
    </source>
</evidence>
<organism evidence="1 2">
    <name type="scientific">Bradyrhizobium ivorense</name>
    <dbReference type="NCBI Taxonomy" id="2511166"/>
    <lineage>
        <taxon>Bacteria</taxon>
        <taxon>Pseudomonadati</taxon>
        <taxon>Pseudomonadota</taxon>
        <taxon>Alphaproteobacteria</taxon>
        <taxon>Hyphomicrobiales</taxon>
        <taxon>Nitrobacteraceae</taxon>
        <taxon>Bradyrhizobium</taxon>
    </lineage>
</organism>
<name>A0A508U2A1_9BRAD</name>
<protein>
    <submittedName>
        <fullName evidence="1">Uncharacterized protein</fullName>
    </submittedName>
</protein>
<dbReference type="EMBL" id="CAADFC020000044">
    <property type="protein sequence ID" value="VIO80917.1"/>
    <property type="molecule type" value="Genomic_DNA"/>
</dbReference>